<evidence type="ECO:0000313" key="2">
    <source>
        <dbReference type="Proteomes" id="UP000821845"/>
    </source>
</evidence>
<gene>
    <name evidence="1" type="ORF">HPB50_002046</name>
</gene>
<reference evidence="1" key="1">
    <citation type="submission" date="2020-05" db="EMBL/GenBank/DDBJ databases">
        <title>Large-scale comparative analyses of tick genomes elucidate their genetic diversity and vector capacities.</title>
        <authorList>
            <person name="Jia N."/>
            <person name="Wang J."/>
            <person name="Shi W."/>
            <person name="Du L."/>
            <person name="Sun Y."/>
            <person name="Zhan W."/>
            <person name="Jiang J."/>
            <person name="Wang Q."/>
            <person name="Zhang B."/>
            <person name="Ji P."/>
            <person name="Sakyi L.B."/>
            <person name="Cui X."/>
            <person name="Yuan T."/>
            <person name="Jiang B."/>
            <person name="Yang W."/>
            <person name="Lam T.T.-Y."/>
            <person name="Chang Q."/>
            <person name="Ding S."/>
            <person name="Wang X."/>
            <person name="Zhu J."/>
            <person name="Ruan X."/>
            <person name="Zhao L."/>
            <person name="Wei J."/>
            <person name="Que T."/>
            <person name="Du C."/>
            <person name="Cheng J."/>
            <person name="Dai P."/>
            <person name="Han X."/>
            <person name="Huang E."/>
            <person name="Gao Y."/>
            <person name="Liu J."/>
            <person name="Shao H."/>
            <person name="Ye R."/>
            <person name="Li L."/>
            <person name="Wei W."/>
            <person name="Wang X."/>
            <person name="Wang C."/>
            <person name="Yang T."/>
            <person name="Huo Q."/>
            <person name="Li W."/>
            <person name="Guo W."/>
            <person name="Chen H."/>
            <person name="Zhou L."/>
            <person name="Ni X."/>
            <person name="Tian J."/>
            <person name="Zhou Y."/>
            <person name="Sheng Y."/>
            <person name="Liu T."/>
            <person name="Pan Y."/>
            <person name="Xia L."/>
            <person name="Li J."/>
            <person name="Zhao F."/>
            <person name="Cao W."/>
        </authorList>
    </citation>
    <scope>NUCLEOTIDE SEQUENCE</scope>
    <source>
        <strain evidence="1">Hyas-2018</strain>
    </source>
</reference>
<evidence type="ECO:0000313" key="1">
    <source>
        <dbReference type="EMBL" id="KAH6944141.1"/>
    </source>
</evidence>
<comment type="caution">
    <text evidence="1">The sequence shown here is derived from an EMBL/GenBank/DDBJ whole genome shotgun (WGS) entry which is preliminary data.</text>
</comment>
<dbReference type="EMBL" id="CM023481">
    <property type="protein sequence ID" value="KAH6944141.1"/>
    <property type="molecule type" value="Genomic_DNA"/>
</dbReference>
<name>A0ACB7TD24_HYAAI</name>
<keyword evidence="2" id="KW-1185">Reference proteome</keyword>
<dbReference type="Proteomes" id="UP000821845">
    <property type="component" value="Chromosome 1"/>
</dbReference>
<accession>A0ACB7TD24</accession>
<sequence>MHASSFDSRAQTGRLGEFDKAYLKPVETMRLHPAPCTVQQSGGYTTEAVSICAPTPTNPNYRARMLYFGSIAYRASAAAPL</sequence>
<protein>
    <submittedName>
        <fullName evidence="1">Uncharacterized protein</fullName>
    </submittedName>
</protein>
<organism evidence="1 2">
    <name type="scientific">Hyalomma asiaticum</name>
    <name type="common">Tick</name>
    <dbReference type="NCBI Taxonomy" id="266040"/>
    <lineage>
        <taxon>Eukaryota</taxon>
        <taxon>Metazoa</taxon>
        <taxon>Ecdysozoa</taxon>
        <taxon>Arthropoda</taxon>
        <taxon>Chelicerata</taxon>
        <taxon>Arachnida</taxon>
        <taxon>Acari</taxon>
        <taxon>Parasitiformes</taxon>
        <taxon>Ixodida</taxon>
        <taxon>Ixodoidea</taxon>
        <taxon>Ixodidae</taxon>
        <taxon>Hyalomminae</taxon>
        <taxon>Hyalomma</taxon>
    </lineage>
</organism>
<proteinExistence type="predicted"/>